<dbReference type="PATRIC" id="fig|1423766.4.peg.105"/>
<dbReference type="Gene3D" id="3.40.50.10170">
    <property type="match status" value="1"/>
</dbReference>
<dbReference type="EMBL" id="AZEB01000001">
    <property type="protein sequence ID" value="KRL23381.1"/>
    <property type="molecule type" value="Genomic_DNA"/>
</dbReference>
<reference evidence="2 3" key="1">
    <citation type="journal article" date="2015" name="Genome Announc.">
        <title>Expanding the biotechnology potential of lactobacilli through comparative genomics of 213 strains and associated genera.</title>
        <authorList>
            <person name="Sun Z."/>
            <person name="Harris H.M."/>
            <person name="McCann A."/>
            <person name="Guo C."/>
            <person name="Argimon S."/>
            <person name="Zhang W."/>
            <person name="Yang X."/>
            <person name="Jeffery I.B."/>
            <person name="Cooney J.C."/>
            <person name="Kagawa T.F."/>
            <person name="Liu W."/>
            <person name="Song Y."/>
            <person name="Salvetti E."/>
            <person name="Wrobel A."/>
            <person name="Rasinkangas P."/>
            <person name="Parkhill J."/>
            <person name="Rea M.C."/>
            <person name="O'Sullivan O."/>
            <person name="Ritari J."/>
            <person name="Douillard F.P."/>
            <person name="Paul Ross R."/>
            <person name="Yang R."/>
            <person name="Briner A.E."/>
            <person name="Felis G.E."/>
            <person name="de Vos W.M."/>
            <person name="Barrangou R."/>
            <person name="Klaenhammer T.R."/>
            <person name="Caufield P.W."/>
            <person name="Cui Y."/>
            <person name="Zhang H."/>
            <person name="O'Toole P.W."/>
        </authorList>
    </citation>
    <scope>NUCLEOTIDE SEQUENCE [LARGE SCALE GENOMIC DNA]</scope>
    <source>
        <strain evidence="2 3">DSM 19906</strain>
    </source>
</reference>
<gene>
    <name evidence="2" type="ORF">FC98_GL000107</name>
</gene>
<dbReference type="InterPro" id="IPR050270">
    <property type="entry name" value="DegV_domain_contain"/>
</dbReference>
<evidence type="ECO:0000313" key="2">
    <source>
        <dbReference type="EMBL" id="KRL23381.1"/>
    </source>
</evidence>
<dbReference type="AlphaFoldDB" id="A0A0R1P0A8"/>
<protein>
    <submittedName>
        <fullName evidence="2">EDD domain protein, DegV family</fullName>
    </submittedName>
</protein>
<dbReference type="InterPro" id="IPR043168">
    <property type="entry name" value="DegV_C"/>
</dbReference>
<dbReference type="Pfam" id="PF02645">
    <property type="entry name" value="DegV"/>
    <property type="match status" value="1"/>
</dbReference>
<proteinExistence type="predicted"/>
<dbReference type="SUPFAM" id="SSF82549">
    <property type="entry name" value="DAK1/DegV-like"/>
    <property type="match status" value="1"/>
</dbReference>
<dbReference type="InterPro" id="IPR003797">
    <property type="entry name" value="DegV"/>
</dbReference>
<keyword evidence="1" id="KW-0446">Lipid-binding</keyword>
<name>A0A0R1P0A8_9LACO</name>
<evidence type="ECO:0000256" key="1">
    <source>
        <dbReference type="ARBA" id="ARBA00023121"/>
    </source>
</evidence>
<dbReference type="NCBIfam" id="TIGR00762">
    <property type="entry name" value="DegV"/>
    <property type="match status" value="1"/>
</dbReference>
<organism evidence="2 3">
    <name type="scientific">Lentilactobacillus kisonensis DSM 19906 = JCM 15041</name>
    <dbReference type="NCBI Taxonomy" id="1423766"/>
    <lineage>
        <taxon>Bacteria</taxon>
        <taxon>Bacillati</taxon>
        <taxon>Bacillota</taxon>
        <taxon>Bacilli</taxon>
        <taxon>Lactobacillales</taxon>
        <taxon>Lactobacillaceae</taxon>
        <taxon>Lentilactobacillus</taxon>
    </lineage>
</organism>
<evidence type="ECO:0000313" key="3">
    <source>
        <dbReference type="Proteomes" id="UP000051439"/>
    </source>
</evidence>
<sequence>MYLVNKKIINFVKKRVAQMAKVKVVTDSSAQLSDEEVKQYDITVVPLTVMIDGTVYVERDTINNEQFVPKMLEAKDLPKTSQPPVGKFIEAFDEAGKDGSQVLCINMLEAISGTVHAAEQAATLSKSNVTVIDSTFTDRGLSFQVLAAAKLAQEGADLETILAQIQKIRQNTKLYLCVMTLDNIVKGGRLHPIAGAITNFLNLKLGLQVADGKLKVISKGRGDKSLRKFFGKIIDDMKNTKALKMIGISYVTETDVLKETVQQLKEAFPDVPLLYRTTSPIIATHVGKGGFALIYYDDPD</sequence>
<dbReference type="PANTHER" id="PTHR33434:SF8">
    <property type="entry name" value="DEGV DOMAIN-CONTAINING PROTEIN SPR1019"/>
    <property type="match status" value="1"/>
</dbReference>
<dbReference type="PANTHER" id="PTHR33434">
    <property type="entry name" value="DEGV DOMAIN-CONTAINING PROTEIN DR_1986-RELATED"/>
    <property type="match status" value="1"/>
</dbReference>
<accession>A0A0R1P0A8</accession>
<dbReference type="GO" id="GO:0008289">
    <property type="term" value="F:lipid binding"/>
    <property type="evidence" value="ECO:0007669"/>
    <property type="project" value="UniProtKB-KW"/>
</dbReference>
<dbReference type="Proteomes" id="UP000051439">
    <property type="component" value="Unassembled WGS sequence"/>
</dbReference>
<dbReference type="Gene3D" id="3.30.1180.10">
    <property type="match status" value="1"/>
</dbReference>
<comment type="caution">
    <text evidence="2">The sequence shown here is derived from an EMBL/GenBank/DDBJ whole genome shotgun (WGS) entry which is preliminary data.</text>
</comment>
<dbReference type="PROSITE" id="PS51482">
    <property type="entry name" value="DEGV"/>
    <property type="match status" value="1"/>
</dbReference>
<keyword evidence="3" id="KW-1185">Reference proteome</keyword>